<dbReference type="AlphaFoldDB" id="F0T1C9"/>
<dbReference type="Proteomes" id="UP000007488">
    <property type="component" value="Chromosome"/>
</dbReference>
<name>F0T1C9_SYNGF</name>
<evidence type="ECO:0000313" key="1">
    <source>
        <dbReference type="EMBL" id="ADY56270.1"/>
    </source>
</evidence>
<dbReference type="STRING" id="645991.Sgly_1975"/>
<organism evidence="1 2">
    <name type="scientific">Syntrophobotulus glycolicus (strain DSM 8271 / FlGlyR)</name>
    <dbReference type="NCBI Taxonomy" id="645991"/>
    <lineage>
        <taxon>Bacteria</taxon>
        <taxon>Bacillati</taxon>
        <taxon>Bacillota</taxon>
        <taxon>Clostridia</taxon>
        <taxon>Eubacteriales</taxon>
        <taxon>Desulfitobacteriaceae</taxon>
        <taxon>Syntrophobotulus</taxon>
    </lineage>
</organism>
<gene>
    <name evidence="1" type="ordered locus">Sgly_1975</name>
</gene>
<accession>F0T1C9</accession>
<dbReference type="RefSeq" id="WP_013625138.1">
    <property type="nucleotide sequence ID" value="NC_015172.1"/>
</dbReference>
<sequence>MEKQEKMIEIPLPVYEVFLKQTEQIIDPEKFNFAFTQFKRLLYKEVLNFFCANASLYVGM</sequence>
<proteinExistence type="predicted"/>
<dbReference type="HOGENOM" id="CLU_2940213_0_0_9"/>
<evidence type="ECO:0000313" key="2">
    <source>
        <dbReference type="Proteomes" id="UP000007488"/>
    </source>
</evidence>
<dbReference type="KEGG" id="sgy:Sgly_1975"/>
<keyword evidence="2" id="KW-1185">Reference proteome</keyword>
<dbReference type="EMBL" id="CP002547">
    <property type="protein sequence ID" value="ADY56270.1"/>
    <property type="molecule type" value="Genomic_DNA"/>
</dbReference>
<reference evidence="1 2" key="1">
    <citation type="journal article" date="2011" name="Stand. Genomic Sci.">
        <title>Complete genome sequence of Syntrophobotulus glycolicus type strain (FlGlyR).</title>
        <authorList>
            <person name="Han C."/>
            <person name="Mwirichia R."/>
            <person name="Chertkov O."/>
            <person name="Held B."/>
            <person name="Lapidus A."/>
            <person name="Nolan M."/>
            <person name="Lucas S."/>
            <person name="Hammon N."/>
            <person name="Deshpande S."/>
            <person name="Cheng J.F."/>
            <person name="Tapia R."/>
            <person name="Goodwin L."/>
            <person name="Pitluck S."/>
            <person name="Huntemann M."/>
            <person name="Liolios K."/>
            <person name="Ivanova N."/>
            <person name="Pagani I."/>
            <person name="Mavromatis K."/>
            <person name="Ovchinikova G."/>
            <person name="Pati A."/>
            <person name="Chen A."/>
            <person name="Palaniappan K."/>
            <person name="Land M."/>
            <person name="Hauser L."/>
            <person name="Brambilla E.M."/>
            <person name="Rohde M."/>
            <person name="Spring S."/>
            <person name="Sikorski J."/>
            <person name="Goker M."/>
            <person name="Woyke T."/>
            <person name="Bristow J."/>
            <person name="Eisen J.A."/>
            <person name="Markowitz V."/>
            <person name="Hugenholtz P."/>
            <person name="Kyrpides N.C."/>
            <person name="Klenk H.P."/>
            <person name="Detter J.C."/>
        </authorList>
    </citation>
    <scope>NUCLEOTIDE SEQUENCE [LARGE SCALE GENOMIC DNA]</scope>
    <source>
        <strain evidence="2">DSM 8271 / FlGlyR</strain>
    </source>
</reference>
<protein>
    <submittedName>
        <fullName evidence="1">Uncharacterized protein</fullName>
    </submittedName>
</protein>
<reference evidence="2" key="2">
    <citation type="submission" date="2011-02" db="EMBL/GenBank/DDBJ databases">
        <title>The complete genome of Syntrophobotulus glycolicus DSM 8271.</title>
        <authorList>
            <person name="Lucas S."/>
            <person name="Copeland A."/>
            <person name="Lapidus A."/>
            <person name="Bruce D."/>
            <person name="Goodwin L."/>
            <person name="Pitluck S."/>
            <person name="Kyrpides N."/>
            <person name="Mavromatis K."/>
            <person name="Pagani I."/>
            <person name="Ivanova N."/>
            <person name="Mikhailova N."/>
            <person name="Chertkov O."/>
            <person name="Held B."/>
            <person name="Detter J.C."/>
            <person name="Tapia R."/>
            <person name="Han C."/>
            <person name="Land M."/>
            <person name="Hauser L."/>
            <person name="Markowitz V."/>
            <person name="Cheng J.-F."/>
            <person name="Hugenholtz P."/>
            <person name="Woyke T."/>
            <person name="Wu D."/>
            <person name="Spring S."/>
            <person name="Schroeder M."/>
            <person name="Brambilla E."/>
            <person name="Klenk H.-P."/>
            <person name="Eisen J.A."/>
        </authorList>
    </citation>
    <scope>NUCLEOTIDE SEQUENCE [LARGE SCALE GENOMIC DNA]</scope>
    <source>
        <strain evidence="2">DSM 8271 / FlGlyR</strain>
    </source>
</reference>